<evidence type="ECO:0000256" key="2">
    <source>
        <dbReference type="SAM" id="MobiDB-lite"/>
    </source>
</evidence>
<dbReference type="VEuPathDB" id="TrichDB:TVAGG3_0415890"/>
<name>A2FR16_TRIV3</name>
<reference evidence="3" key="2">
    <citation type="journal article" date="2007" name="Science">
        <title>Draft genome sequence of the sexually transmitted pathogen Trichomonas vaginalis.</title>
        <authorList>
            <person name="Carlton J.M."/>
            <person name="Hirt R.P."/>
            <person name="Silva J.C."/>
            <person name="Delcher A.L."/>
            <person name="Schatz M."/>
            <person name="Zhao Q."/>
            <person name="Wortman J.R."/>
            <person name="Bidwell S.L."/>
            <person name="Alsmark U.C.M."/>
            <person name="Besteiro S."/>
            <person name="Sicheritz-Ponten T."/>
            <person name="Noel C.J."/>
            <person name="Dacks J.B."/>
            <person name="Foster P.G."/>
            <person name="Simillion C."/>
            <person name="Van de Peer Y."/>
            <person name="Miranda-Saavedra D."/>
            <person name="Barton G.J."/>
            <person name="Westrop G.D."/>
            <person name="Mueller S."/>
            <person name="Dessi D."/>
            <person name="Fiori P.L."/>
            <person name="Ren Q."/>
            <person name="Paulsen I."/>
            <person name="Zhang H."/>
            <person name="Bastida-Corcuera F.D."/>
            <person name="Simoes-Barbosa A."/>
            <person name="Brown M.T."/>
            <person name="Hayes R.D."/>
            <person name="Mukherjee M."/>
            <person name="Okumura C.Y."/>
            <person name="Schneider R."/>
            <person name="Smith A.J."/>
            <person name="Vanacova S."/>
            <person name="Villalvazo M."/>
            <person name="Haas B.J."/>
            <person name="Pertea M."/>
            <person name="Feldblyum T.V."/>
            <person name="Utterback T.R."/>
            <person name="Shu C.L."/>
            <person name="Osoegawa K."/>
            <person name="de Jong P.J."/>
            <person name="Hrdy I."/>
            <person name="Horvathova L."/>
            <person name="Zubacova Z."/>
            <person name="Dolezal P."/>
            <person name="Malik S.B."/>
            <person name="Logsdon J.M. Jr."/>
            <person name="Henze K."/>
            <person name="Gupta A."/>
            <person name="Wang C.C."/>
            <person name="Dunne R.L."/>
            <person name="Upcroft J.A."/>
            <person name="Upcroft P."/>
            <person name="White O."/>
            <person name="Salzberg S.L."/>
            <person name="Tang P."/>
            <person name="Chiu C.-H."/>
            <person name="Lee Y.-S."/>
            <person name="Embley T.M."/>
            <person name="Coombs G.H."/>
            <person name="Mottram J.C."/>
            <person name="Tachezy J."/>
            <person name="Fraser-Liggett C.M."/>
            <person name="Johnson P.J."/>
        </authorList>
    </citation>
    <scope>NUCLEOTIDE SEQUENCE [LARGE SCALE GENOMIC DNA]</scope>
    <source>
        <strain evidence="3">G3</strain>
    </source>
</reference>
<dbReference type="AlphaFoldDB" id="A2FR16"/>
<dbReference type="InParanoid" id="A2FR16"/>
<evidence type="ECO:0000313" key="4">
    <source>
        <dbReference type="Proteomes" id="UP000001542"/>
    </source>
</evidence>
<dbReference type="SMR" id="A2FR16"/>
<accession>A2FR16</accession>
<protein>
    <submittedName>
        <fullName evidence="3">Uncharacterized protein</fullName>
    </submittedName>
</protein>
<sequence length="173" mass="20340">MGNEESMSSSQSIGLPASAPTQTSSVLTELQESEKECIEKSQKVITDYETYFQKRGSNLIEDFNNNLRFDPPMFDLERKLIENTYIDYRPLQSDIHTRLKRYKNRSLYAHGIEVQEKEQTYKLYVKAFIENDKYELDVQVNSKMQRLMLLKKQNAELKEKIEKIKARILESSV</sequence>
<dbReference type="RefSeq" id="XP_001305576.1">
    <property type="nucleotide sequence ID" value="XM_001305575.1"/>
</dbReference>
<dbReference type="VEuPathDB" id="TrichDB:TVAG_349930"/>
<dbReference type="Proteomes" id="UP000001542">
    <property type="component" value="Unassembled WGS sequence"/>
</dbReference>
<evidence type="ECO:0000313" key="3">
    <source>
        <dbReference type="EMBL" id="EAX92646.1"/>
    </source>
</evidence>
<organism evidence="3 4">
    <name type="scientific">Trichomonas vaginalis (strain ATCC PRA-98 / G3)</name>
    <dbReference type="NCBI Taxonomy" id="412133"/>
    <lineage>
        <taxon>Eukaryota</taxon>
        <taxon>Metamonada</taxon>
        <taxon>Parabasalia</taxon>
        <taxon>Trichomonadida</taxon>
        <taxon>Trichomonadidae</taxon>
        <taxon>Trichomonas</taxon>
    </lineage>
</organism>
<dbReference type="KEGG" id="tva:4750363"/>
<evidence type="ECO:0000256" key="1">
    <source>
        <dbReference type="SAM" id="Coils"/>
    </source>
</evidence>
<dbReference type="EMBL" id="DS113955">
    <property type="protein sequence ID" value="EAX92646.1"/>
    <property type="molecule type" value="Genomic_DNA"/>
</dbReference>
<gene>
    <name evidence="3" type="ORF">TVAG_349930</name>
</gene>
<reference evidence="3" key="1">
    <citation type="submission" date="2006-10" db="EMBL/GenBank/DDBJ databases">
        <authorList>
            <person name="Amadeo P."/>
            <person name="Zhao Q."/>
            <person name="Wortman J."/>
            <person name="Fraser-Liggett C."/>
            <person name="Carlton J."/>
        </authorList>
    </citation>
    <scope>NUCLEOTIDE SEQUENCE</scope>
    <source>
        <strain evidence="3">G3</strain>
    </source>
</reference>
<keyword evidence="4" id="KW-1185">Reference proteome</keyword>
<keyword evidence="1" id="KW-0175">Coiled coil</keyword>
<proteinExistence type="predicted"/>
<feature type="coiled-coil region" evidence="1">
    <location>
        <begin position="140"/>
        <end position="167"/>
    </location>
</feature>
<feature type="region of interest" description="Disordered" evidence="2">
    <location>
        <begin position="1"/>
        <end position="30"/>
    </location>
</feature>